<dbReference type="Pfam" id="PF01555">
    <property type="entry name" value="N6_N4_Mtase"/>
    <property type="match status" value="1"/>
</dbReference>
<dbReference type="InterPro" id="IPR002941">
    <property type="entry name" value="DNA_methylase_N4/N6"/>
</dbReference>
<proteinExistence type="inferred from homology"/>
<organism evidence="11 12">
    <name type="scientific">Fodinicola feengrottensis</name>
    <dbReference type="NCBI Taxonomy" id="435914"/>
    <lineage>
        <taxon>Bacteria</taxon>
        <taxon>Bacillati</taxon>
        <taxon>Actinomycetota</taxon>
        <taxon>Actinomycetes</taxon>
        <taxon>Mycobacteriales</taxon>
        <taxon>Fodinicola</taxon>
    </lineage>
</organism>
<feature type="domain" description="DNA methylase N-4/N-6" evidence="10">
    <location>
        <begin position="33"/>
        <end position="325"/>
    </location>
</feature>
<evidence type="ECO:0000313" key="11">
    <source>
        <dbReference type="EMBL" id="GAA1657287.1"/>
    </source>
</evidence>
<dbReference type="PROSITE" id="PS00093">
    <property type="entry name" value="N4_MTASE"/>
    <property type="match status" value="1"/>
</dbReference>
<sequence length="346" mass="38239">MTIQPAPYWQRPGVTLYAGDATQVLTGLPDTSVDCIVTSPPYYGLRDYATTGQYGLEPTPQQYVRNLVAVFAEARRVLRETGTVWIVIGDSYASGETGRVDAASHYPSLADTQPERRDRRHHTRTGLPAKNLLGIPWRLAIALQEDGWWLRSAAIWHKPNAMPESVRDRFAVTHEYVLLLTRAKNYHFDLDAIRVPHRSAGITPRPGQTRDKPPRQRTGKYRAGNPQLPHAHRYAGLNVGGRHTYGHPQGKNPGTVWSIATRPTRHIHCAAYPIDIPLRAIAAGCPPAGTVLDPFHGSGTTGIAALSLHRTYVGIDLNSEYLDLSTTRLNHGDDTDDEGKEATDVD</sequence>
<evidence type="ECO:0000256" key="3">
    <source>
        <dbReference type="ARBA" id="ARBA00022679"/>
    </source>
</evidence>
<dbReference type="EC" id="2.1.1.-" evidence="8"/>
<keyword evidence="3" id="KW-0808">Transferase</keyword>
<dbReference type="EMBL" id="BAAANY010000001">
    <property type="protein sequence ID" value="GAA1657287.1"/>
    <property type="molecule type" value="Genomic_DNA"/>
</dbReference>
<evidence type="ECO:0000256" key="6">
    <source>
        <dbReference type="ARBA" id="ARBA00023125"/>
    </source>
</evidence>
<keyword evidence="4" id="KW-0949">S-adenosyl-L-methionine</keyword>
<protein>
    <recommendedName>
        <fullName evidence="8">Methyltransferase</fullName>
        <ecNumber evidence="8">2.1.1.-</ecNumber>
    </recommendedName>
</protein>
<evidence type="ECO:0000259" key="10">
    <source>
        <dbReference type="Pfam" id="PF01555"/>
    </source>
</evidence>
<dbReference type="InterPro" id="IPR001091">
    <property type="entry name" value="RM_Methyltransferase"/>
</dbReference>
<dbReference type="InterPro" id="IPR029063">
    <property type="entry name" value="SAM-dependent_MTases_sf"/>
</dbReference>
<dbReference type="PRINTS" id="PR00508">
    <property type="entry name" value="S21N4MTFRASE"/>
</dbReference>
<dbReference type="RefSeq" id="WP_344306455.1">
    <property type="nucleotide sequence ID" value="NZ_BAAANY010000001.1"/>
</dbReference>
<evidence type="ECO:0000256" key="8">
    <source>
        <dbReference type="RuleBase" id="RU362026"/>
    </source>
</evidence>
<reference evidence="11 12" key="1">
    <citation type="journal article" date="2019" name="Int. J. Syst. Evol. Microbiol.">
        <title>The Global Catalogue of Microorganisms (GCM) 10K type strain sequencing project: providing services to taxonomists for standard genome sequencing and annotation.</title>
        <authorList>
            <consortium name="The Broad Institute Genomics Platform"/>
            <consortium name="The Broad Institute Genome Sequencing Center for Infectious Disease"/>
            <person name="Wu L."/>
            <person name="Ma J."/>
        </authorList>
    </citation>
    <scope>NUCLEOTIDE SEQUENCE [LARGE SCALE GENOMIC DNA]</scope>
    <source>
        <strain evidence="11 12">JCM 14718</strain>
    </source>
</reference>
<evidence type="ECO:0000256" key="1">
    <source>
        <dbReference type="ARBA" id="ARBA00010203"/>
    </source>
</evidence>
<evidence type="ECO:0000256" key="7">
    <source>
        <dbReference type="ARBA" id="ARBA00049120"/>
    </source>
</evidence>
<dbReference type="SUPFAM" id="SSF53335">
    <property type="entry name" value="S-adenosyl-L-methionine-dependent methyltransferases"/>
    <property type="match status" value="1"/>
</dbReference>
<feature type="region of interest" description="Disordered" evidence="9">
    <location>
        <begin position="199"/>
        <end position="227"/>
    </location>
</feature>
<comment type="caution">
    <text evidence="11">The sequence shown here is derived from an EMBL/GenBank/DDBJ whole genome shotgun (WGS) entry which is preliminary data.</text>
</comment>
<dbReference type="Proteomes" id="UP001500618">
    <property type="component" value="Unassembled WGS sequence"/>
</dbReference>
<evidence type="ECO:0000313" key="12">
    <source>
        <dbReference type="Proteomes" id="UP001500618"/>
    </source>
</evidence>
<comment type="catalytic activity">
    <reaction evidence="7">
        <text>a 2'-deoxycytidine in DNA + S-adenosyl-L-methionine = an N(4)-methyl-2'-deoxycytidine in DNA + S-adenosyl-L-homocysteine + H(+)</text>
        <dbReference type="Rhea" id="RHEA:16857"/>
        <dbReference type="Rhea" id="RHEA-COMP:11369"/>
        <dbReference type="Rhea" id="RHEA-COMP:13674"/>
        <dbReference type="ChEBI" id="CHEBI:15378"/>
        <dbReference type="ChEBI" id="CHEBI:57856"/>
        <dbReference type="ChEBI" id="CHEBI:59789"/>
        <dbReference type="ChEBI" id="CHEBI:85452"/>
        <dbReference type="ChEBI" id="CHEBI:137933"/>
        <dbReference type="EC" id="2.1.1.113"/>
    </reaction>
</comment>
<name>A0ABN2FRB9_9ACTN</name>
<evidence type="ECO:0000256" key="2">
    <source>
        <dbReference type="ARBA" id="ARBA00022603"/>
    </source>
</evidence>
<feature type="region of interest" description="Disordered" evidence="9">
    <location>
        <begin position="104"/>
        <end position="125"/>
    </location>
</feature>
<accession>A0ABN2FRB9</accession>
<comment type="similarity">
    <text evidence="1">Belongs to the N(4)/N(6)-methyltransferase family. N(4) subfamily.</text>
</comment>
<dbReference type="InterPro" id="IPR017985">
    <property type="entry name" value="MeTrfase_CN4_CS"/>
</dbReference>
<gene>
    <name evidence="11" type="ORF">GCM10009765_03500</name>
</gene>
<keyword evidence="2" id="KW-0489">Methyltransferase</keyword>
<feature type="region of interest" description="Disordered" evidence="9">
    <location>
        <begin position="327"/>
        <end position="346"/>
    </location>
</feature>
<evidence type="ECO:0000256" key="4">
    <source>
        <dbReference type="ARBA" id="ARBA00022691"/>
    </source>
</evidence>
<dbReference type="Gene3D" id="3.40.50.150">
    <property type="entry name" value="Vaccinia Virus protein VP39"/>
    <property type="match status" value="1"/>
</dbReference>
<evidence type="ECO:0000256" key="5">
    <source>
        <dbReference type="ARBA" id="ARBA00022747"/>
    </source>
</evidence>
<keyword evidence="6" id="KW-0238">DNA-binding</keyword>
<keyword evidence="5" id="KW-0680">Restriction system</keyword>
<evidence type="ECO:0000256" key="9">
    <source>
        <dbReference type="SAM" id="MobiDB-lite"/>
    </source>
</evidence>
<keyword evidence="12" id="KW-1185">Reference proteome</keyword>